<accession>A0A7R8Z2M8</accession>
<name>A0A7R8Z2M8_TIMDO</name>
<reference evidence="1" key="1">
    <citation type="submission" date="2020-11" db="EMBL/GenBank/DDBJ databases">
        <authorList>
            <person name="Tran Van P."/>
        </authorList>
    </citation>
    <scope>NUCLEOTIDE SEQUENCE</scope>
</reference>
<organism evidence="1">
    <name type="scientific">Timema douglasi</name>
    <name type="common">Walking stick</name>
    <dbReference type="NCBI Taxonomy" id="61478"/>
    <lineage>
        <taxon>Eukaryota</taxon>
        <taxon>Metazoa</taxon>
        <taxon>Ecdysozoa</taxon>
        <taxon>Arthropoda</taxon>
        <taxon>Hexapoda</taxon>
        <taxon>Insecta</taxon>
        <taxon>Pterygota</taxon>
        <taxon>Neoptera</taxon>
        <taxon>Polyneoptera</taxon>
        <taxon>Phasmatodea</taxon>
        <taxon>Timematodea</taxon>
        <taxon>Timematoidea</taxon>
        <taxon>Timematidae</taxon>
        <taxon>Timema</taxon>
    </lineage>
</organism>
<protein>
    <submittedName>
        <fullName evidence="1">Uncharacterized protein</fullName>
    </submittedName>
</protein>
<proteinExistence type="predicted"/>
<evidence type="ECO:0000313" key="1">
    <source>
        <dbReference type="EMBL" id="CAD7193657.1"/>
    </source>
</evidence>
<dbReference type="EMBL" id="OA564287">
    <property type="protein sequence ID" value="CAD7193657.1"/>
    <property type="molecule type" value="Genomic_DNA"/>
</dbReference>
<gene>
    <name evidence="1" type="ORF">TDIB3V08_LOCUS114</name>
</gene>
<sequence length="85" mass="10109">MKVICIYETLGRVRMRREAFYGYSARICLEEEWEITKEKHTYYKPERDLNPDLPVLSRYESDALDDSATEAESHFQFGLYANVSY</sequence>
<dbReference type="AlphaFoldDB" id="A0A7R8Z2M8"/>